<dbReference type="Pfam" id="PF00497">
    <property type="entry name" value="SBP_bac_3"/>
    <property type="match status" value="1"/>
</dbReference>
<dbReference type="AlphaFoldDB" id="A0A7G3G6U2"/>
<reference evidence="3 4" key="1">
    <citation type="submission" date="2018-01" db="EMBL/GenBank/DDBJ databases">
        <title>Genome sequence of Iodobacter sp. strain PCH194 isolated from Indian Trans-Himalaya.</title>
        <authorList>
            <person name="Kumar V."/>
            <person name="Thakur V."/>
            <person name="Kumar S."/>
            <person name="Singh D."/>
        </authorList>
    </citation>
    <scope>NUCLEOTIDE SEQUENCE [LARGE SCALE GENOMIC DNA]</scope>
    <source>
        <strain evidence="3 4">PCH194</strain>
    </source>
</reference>
<feature type="chain" id="PRO_5028836149" evidence="1">
    <location>
        <begin position="21"/>
        <end position="248"/>
    </location>
</feature>
<dbReference type="PANTHER" id="PTHR38834">
    <property type="entry name" value="PERIPLASMIC SUBSTRATE BINDING PROTEIN FAMILY 3"/>
    <property type="match status" value="1"/>
</dbReference>
<accession>A0A7G3G6U2</accession>
<proteinExistence type="predicted"/>
<dbReference type="PANTHER" id="PTHR38834:SF3">
    <property type="entry name" value="SOLUTE-BINDING PROTEIN FAMILY 3_N-TERMINAL DOMAIN-CONTAINING PROTEIN"/>
    <property type="match status" value="1"/>
</dbReference>
<name>A0A7G3G6U2_9NEIS</name>
<sequence>MKTHSFLALWLIVYSMNSHAESIRVVTETTAYSYMKEGKVAGPATEVVELSLKKAGIVDYSINIYPWARSYDLALKEANVLIYLIARTPSRETDFKWVGELSKPQCFLVKLKERTDIKANKLEDTKHYSIGVVRNDVRHQFLQQRKLTNLSISSQQSDSFRQLVNHQLDLIVLFDADMPRLCQQQSFDCNKLEKLFLLNELSNGIYMAFSKQTPDSLVKQTQDAFEKLKAEGLVKKIIERPPCHAKRR</sequence>
<evidence type="ECO:0000256" key="1">
    <source>
        <dbReference type="SAM" id="SignalP"/>
    </source>
</evidence>
<keyword evidence="4" id="KW-1185">Reference proteome</keyword>
<dbReference type="SUPFAM" id="SSF53850">
    <property type="entry name" value="Periplasmic binding protein-like II"/>
    <property type="match status" value="1"/>
</dbReference>
<protein>
    <submittedName>
        <fullName evidence="3">ABC transporter substrate-binding protein</fullName>
    </submittedName>
</protein>
<dbReference type="Proteomes" id="UP000515917">
    <property type="component" value="Chromosome"/>
</dbReference>
<organism evidence="3 4">
    <name type="scientific">Iodobacter fluviatilis</name>
    <dbReference type="NCBI Taxonomy" id="537"/>
    <lineage>
        <taxon>Bacteria</taxon>
        <taxon>Pseudomonadati</taxon>
        <taxon>Pseudomonadota</taxon>
        <taxon>Betaproteobacteria</taxon>
        <taxon>Neisseriales</taxon>
        <taxon>Chitinibacteraceae</taxon>
        <taxon>Iodobacter</taxon>
    </lineage>
</organism>
<evidence type="ECO:0000313" key="4">
    <source>
        <dbReference type="Proteomes" id="UP000515917"/>
    </source>
</evidence>
<feature type="domain" description="Solute-binding protein family 3/N-terminal" evidence="2">
    <location>
        <begin position="23"/>
        <end position="239"/>
    </location>
</feature>
<dbReference type="KEGG" id="ifl:C1H71_04670"/>
<evidence type="ECO:0000313" key="3">
    <source>
        <dbReference type="EMBL" id="QBC42912.1"/>
    </source>
</evidence>
<evidence type="ECO:0000259" key="2">
    <source>
        <dbReference type="Pfam" id="PF00497"/>
    </source>
</evidence>
<dbReference type="InterPro" id="IPR001638">
    <property type="entry name" value="Solute-binding_3/MltF_N"/>
</dbReference>
<keyword evidence="1" id="KW-0732">Signal</keyword>
<gene>
    <name evidence="3" type="ORF">C1H71_04670</name>
</gene>
<dbReference type="Gene3D" id="3.40.190.10">
    <property type="entry name" value="Periplasmic binding protein-like II"/>
    <property type="match status" value="2"/>
</dbReference>
<feature type="signal peptide" evidence="1">
    <location>
        <begin position="1"/>
        <end position="20"/>
    </location>
</feature>
<dbReference type="EMBL" id="CP025781">
    <property type="protein sequence ID" value="QBC42912.1"/>
    <property type="molecule type" value="Genomic_DNA"/>
</dbReference>